<evidence type="ECO:0000259" key="2">
    <source>
        <dbReference type="Pfam" id="PF07985"/>
    </source>
</evidence>
<name>W9YSQ5_9EURO</name>
<gene>
    <name evidence="3" type="ORF">A1O3_01257</name>
</gene>
<dbReference type="eggNOG" id="ENOG502SC31">
    <property type="taxonomic scope" value="Eukaryota"/>
</dbReference>
<keyword evidence="4" id="KW-1185">Reference proteome</keyword>
<dbReference type="GeneID" id="19165395"/>
<feature type="compositionally biased region" description="Basic residues" evidence="1">
    <location>
        <begin position="1"/>
        <end position="16"/>
    </location>
</feature>
<reference evidence="3 4" key="1">
    <citation type="submission" date="2013-03" db="EMBL/GenBank/DDBJ databases">
        <title>The Genome Sequence of Capronia epimyces CBS 606.96.</title>
        <authorList>
            <consortium name="The Broad Institute Genomics Platform"/>
            <person name="Cuomo C."/>
            <person name="de Hoog S."/>
            <person name="Gorbushina A."/>
            <person name="Walker B."/>
            <person name="Young S.K."/>
            <person name="Zeng Q."/>
            <person name="Gargeya S."/>
            <person name="Fitzgerald M."/>
            <person name="Haas B."/>
            <person name="Abouelleil A."/>
            <person name="Allen A.W."/>
            <person name="Alvarado L."/>
            <person name="Arachchi H.M."/>
            <person name="Berlin A.M."/>
            <person name="Chapman S.B."/>
            <person name="Gainer-Dewar J."/>
            <person name="Goldberg J."/>
            <person name="Griggs A."/>
            <person name="Gujja S."/>
            <person name="Hansen M."/>
            <person name="Howarth C."/>
            <person name="Imamovic A."/>
            <person name="Ireland A."/>
            <person name="Larimer J."/>
            <person name="McCowan C."/>
            <person name="Murphy C."/>
            <person name="Pearson M."/>
            <person name="Poon T.W."/>
            <person name="Priest M."/>
            <person name="Roberts A."/>
            <person name="Saif S."/>
            <person name="Shea T."/>
            <person name="Sisk P."/>
            <person name="Sykes S."/>
            <person name="Wortman J."/>
            <person name="Nusbaum C."/>
            <person name="Birren B."/>
        </authorList>
    </citation>
    <scope>NUCLEOTIDE SEQUENCE [LARGE SCALE GENOMIC DNA]</scope>
    <source>
        <strain evidence="3 4">CBS 606.96</strain>
    </source>
</reference>
<dbReference type="Pfam" id="PF07985">
    <property type="entry name" value="SRR1"/>
    <property type="match status" value="1"/>
</dbReference>
<dbReference type="AlphaFoldDB" id="W9YSQ5"/>
<comment type="caution">
    <text evidence="3">The sequence shown here is derived from an EMBL/GenBank/DDBJ whole genome shotgun (WGS) entry which is preliminary data.</text>
</comment>
<evidence type="ECO:0000256" key="1">
    <source>
        <dbReference type="SAM" id="MobiDB-lite"/>
    </source>
</evidence>
<sequence length="295" mass="33609">MPHTSRKKKAIHRKRKEVVDEEGWTRVTSTSSAPGVSPRPAAGVPEGIFQSSLGDRTVVKAQDAALRPMNPVKGTTVETMRVQYDKIEAKWLESDFCRTFREILRRSTAGAERTFSNCVVFGSGSFCGDEIHWIDRHESAFYQIAAFKTAADTIGQIQGHRPPSYAQEPYYNDLDAEFLASLNIHRVDHPKGFDLLDETSFVYSPAAEPEVELQIISHEPRVWLHRSLEHMVQSDERTTTDTGFTEDESKPNRNLTKSFKNTHDFSQLPPLDLKNFPFHGSVLWWRKTPDHEIQP</sequence>
<accession>W9YSQ5</accession>
<proteinExistence type="predicted"/>
<dbReference type="STRING" id="1182542.W9YSQ5"/>
<dbReference type="EMBL" id="AMGY01000001">
    <property type="protein sequence ID" value="EXJ92705.1"/>
    <property type="molecule type" value="Genomic_DNA"/>
</dbReference>
<feature type="domain" description="SRR1-like" evidence="2">
    <location>
        <begin position="103"/>
        <end position="267"/>
    </location>
</feature>
<dbReference type="Proteomes" id="UP000019478">
    <property type="component" value="Unassembled WGS sequence"/>
</dbReference>
<protein>
    <recommendedName>
        <fullName evidence="2">SRR1-like domain-containing protein</fullName>
    </recommendedName>
</protein>
<evidence type="ECO:0000313" key="4">
    <source>
        <dbReference type="Proteomes" id="UP000019478"/>
    </source>
</evidence>
<dbReference type="HOGENOM" id="CLU_048152_2_0_1"/>
<dbReference type="RefSeq" id="XP_007729595.1">
    <property type="nucleotide sequence ID" value="XM_007731405.1"/>
</dbReference>
<feature type="region of interest" description="Disordered" evidence="1">
    <location>
        <begin position="234"/>
        <end position="260"/>
    </location>
</feature>
<organism evidence="3 4">
    <name type="scientific">Capronia epimyces CBS 606.96</name>
    <dbReference type="NCBI Taxonomy" id="1182542"/>
    <lineage>
        <taxon>Eukaryota</taxon>
        <taxon>Fungi</taxon>
        <taxon>Dikarya</taxon>
        <taxon>Ascomycota</taxon>
        <taxon>Pezizomycotina</taxon>
        <taxon>Eurotiomycetes</taxon>
        <taxon>Chaetothyriomycetidae</taxon>
        <taxon>Chaetothyriales</taxon>
        <taxon>Herpotrichiellaceae</taxon>
        <taxon>Capronia</taxon>
    </lineage>
</organism>
<feature type="region of interest" description="Disordered" evidence="1">
    <location>
        <begin position="1"/>
        <end position="46"/>
    </location>
</feature>
<dbReference type="InterPro" id="IPR012942">
    <property type="entry name" value="SRR1-like"/>
</dbReference>
<evidence type="ECO:0000313" key="3">
    <source>
        <dbReference type="EMBL" id="EXJ92705.1"/>
    </source>
</evidence>
<dbReference type="PANTHER" id="PTHR42080">
    <property type="entry name" value="SRR1 DOMAIN-CONTAINING PROTEIN"/>
    <property type="match status" value="1"/>
</dbReference>
<dbReference type="OrthoDB" id="5318346at2759"/>
<dbReference type="PANTHER" id="PTHR42080:SF1">
    <property type="entry name" value="SRR1-LIKE DOMAIN-CONTAINING PROTEIN"/>
    <property type="match status" value="1"/>
</dbReference>